<protein>
    <submittedName>
        <fullName evidence="2">Uncharacterized protein</fullName>
    </submittedName>
</protein>
<reference evidence="3" key="1">
    <citation type="journal article" date="2019" name="Int. J. Syst. Evol. Microbiol.">
        <title>The Global Catalogue of Microorganisms (GCM) 10K type strain sequencing project: providing services to taxonomists for standard genome sequencing and annotation.</title>
        <authorList>
            <consortium name="The Broad Institute Genomics Platform"/>
            <consortium name="The Broad Institute Genome Sequencing Center for Infectious Disease"/>
            <person name="Wu L."/>
            <person name="Ma J."/>
        </authorList>
    </citation>
    <scope>NUCLEOTIDE SEQUENCE [LARGE SCALE GENOMIC DNA]</scope>
    <source>
        <strain evidence="3">CGMCC 1.18578</strain>
    </source>
</reference>
<dbReference type="EMBL" id="JBHSNC010000005">
    <property type="protein sequence ID" value="MFC5528116.1"/>
    <property type="molecule type" value="Genomic_DNA"/>
</dbReference>
<gene>
    <name evidence="2" type="ORF">ACFPQ4_01400</name>
</gene>
<evidence type="ECO:0000313" key="3">
    <source>
        <dbReference type="Proteomes" id="UP001596108"/>
    </source>
</evidence>
<keyword evidence="3" id="KW-1185">Reference proteome</keyword>
<comment type="caution">
    <text evidence="2">The sequence shown here is derived from an EMBL/GenBank/DDBJ whole genome shotgun (WGS) entry which is preliminary data.</text>
</comment>
<feature type="coiled-coil region" evidence="1">
    <location>
        <begin position="6"/>
        <end position="33"/>
    </location>
</feature>
<evidence type="ECO:0000256" key="1">
    <source>
        <dbReference type="SAM" id="Coils"/>
    </source>
</evidence>
<proteinExistence type="predicted"/>
<evidence type="ECO:0000313" key="2">
    <source>
        <dbReference type="EMBL" id="MFC5528116.1"/>
    </source>
</evidence>
<sequence length="120" mass="13607">MLVERINELKSKYDVLANRKSEAERQLDENQAEPIPLHLVRKALSDFNGLLQTSPVETQKTLIQTIVKQISVQQGQKLRGIELEFDETLRQCLVVAAPSTDKVDGAFSLSRRKPPRPLRS</sequence>
<dbReference type="Proteomes" id="UP001596108">
    <property type="component" value="Unassembled WGS sequence"/>
</dbReference>
<name>A0ABW0QU92_9BACL</name>
<keyword evidence="1" id="KW-0175">Coiled coil</keyword>
<organism evidence="2 3">
    <name type="scientific">Cohnella yongneupensis</name>
    <dbReference type="NCBI Taxonomy" id="425006"/>
    <lineage>
        <taxon>Bacteria</taxon>
        <taxon>Bacillati</taxon>
        <taxon>Bacillota</taxon>
        <taxon>Bacilli</taxon>
        <taxon>Bacillales</taxon>
        <taxon>Paenibacillaceae</taxon>
        <taxon>Cohnella</taxon>
    </lineage>
</organism>
<accession>A0ABW0QU92</accession>
<dbReference type="RefSeq" id="WP_378109926.1">
    <property type="nucleotide sequence ID" value="NZ_JBHSNC010000005.1"/>
</dbReference>